<evidence type="ECO:0000313" key="3">
    <source>
        <dbReference type="EMBL" id="CAH0539057.1"/>
    </source>
</evidence>
<accession>A0ABN8E292</accession>
<protein>
    <recommendedName>
        <fullName evidence="5">DUF2897 family protein</fullName>
    </recommendedName>
</protein>
<dbReference type="Pfam" id="PF11446">
    <property type="entry name" value="DUF2897"/>
    <property type="match status" value="1"/>
</dbReference>
<proteinExistence type="predicted"/>
<keyword evidence="4" id="KW-1185">Reference proteome</keyword>
<comment type="caution">
    <text evidence="3">The sequence shown here is derived from an EMBL/GenBank/DDBJ whole genome shotgun (WGS) entry which is preliminary data.</text>
</comment>
<evidence type="ECO:0000256" key="2">
    <source>
        <dbReference type="SAM" id="Phobius"/>
    </source>
</evidence>
<dbReference type="InterPro" id="IPR021550">
    <property type="entry name" value="DUF2897"/>
</dbReference>
<gene>
    <name evidence="3" type="ORF">VMF7928_01862</name>
</gene>
<evidence type="ECO:0000313" key="4">
    <source>
        <dbReference type="Proteomes" id="UP000838748"/>
    </source>
</evidence>
<keyword evidence="2" id="KW-0812">Transmembrane</keyword>
<keyword evidence="2" id="KW-1133">Transmembrane helix</keyword>
<reference evidence="3" key="1">
    <citation type="submission" date="2021-11" db="EMBL/GenBank/DDBJ databases">
        <authorList>
            <person name="Rodrigo-Torres L."/>
            <person name="Arahal R. D."/>
            <person name="Lucena T."/>
        </authorList>
    </citation>
    <scope>NUCLEOTIDE SEQUENCE</scope>
    <source>
        <strain evidence="3">CECT 7928</strain>
    </source>
</reference>
<evidence type="ECO:0000256" key="1">
    <source>
        <dbReference type="SAM" id="MobiDB-lite"/>
    </source>
</evidence>
<sequence>MNIIEWLFNPWVIIFVVVSVVAGNIAALKYSAKVKLDYLDKRKSDLDKLNELSRDKAKNEATTDTQEQKTADKTKAD</sequence>
<dbReference type="Proteomes" id="UP000838748">
    <property type="component" value="Unassembled WGS sequence"/>
</dbReference>
<organism evidence="3 4">
    <name type="scientific">Vibrio marisflavi CECT 7928</name>
    <dbReference type="NCBI Taxonomy" id="634439"/>
    <lineage>
        <taxon>Bacteria</taxon>
        <taxon>Pseudomonadati</taxon>
        <taxon>Pseudomonadota</taxon>
        <taxon>Gammaproteobacteria</taxon>
        <taxon>Vibrionales</taxon>
        <taxon>Vibrionaceae</taxon>
        <taxon>Vibrio</taxon>
    </lineage>
</organism>
<feature type="transmembrane region" description="Helical" evidence="2">
    <location>
        <begin position="12"/>
        <end position="32"/>
    </location>
</feature>
<dbReference type="EMBL" id="CAKLDM010000002">
    <property type="protein sequence ID" value="CAH0539057.1"/>
    <property type="molecule type" value="Genomic_DNA"/>
</dbReference>
<evidence type="ECO:0008006" key="5">
    <source>
        <dbReference type="Google" id="ProtNLM"/>
    </source>
</evidence>
<feature type="region of interest" description="Disordered" evidence="1">
    <location>
        <begin position="50"/>
        <end position="77"/>
    </location>
</feature>
<keyword evidence="2" id="KW-0472">Membrane</keyword>
<name>A0ABN8E292_9VIBR</name>